<dbReference type="InterPro" id="IPR050109">
    <property type="entry name" value="HTH-type_TetR-like_transc_reg"/>
</dbReference>
<evidence type="ECO:0000256" key="2">
    <source>
        <dbReference type="ARBA" id="ARBA00023125"/>
    </source>
</evidence>
<dbReference type="RefSeq" id="WP_143445409.1">
    <property type="nucleotide sequence ID" value="NZ_FWXN01000002.1"/>
</dbReference>
<dbReference type="PANTHER" id="PTHR30055:SF238">
    <property type="entry name" value="MYCOFACTOCIN BIOSYNTHESIS TRANSCRIPTIONAL REGULATOR MFTR-RELATED"/>
    <property type="match status" value="1"/>
</dbReference>
<protein>
    <submittedName>
        <fullName evidence="6">Transcriptional regulator, TetR family</fullName>
    </submittedName>
</protein>
<dbReference type="EMBL" id="FWXN01000002">
    <property type="protein sequence ID" value="SMC38459.1"/>
    <property type="molecule type" value="Genomic_DNA"/>
</dbReference>
<dbReference type="InterPro" id="IPR023772">
    <property type="entry name" value="DNA-bd_HTH_TetR-type_CS"/>
</dbReference>
<dbReference type="Proteomes" id="UP000192634">
    <property type="component" value="Unassembled WGS sequence"/>
</dbReference>
<sequence length="194" mass="20674">MTESATTRAGSRRSAIITAAQRLAVDCGYAGFTVEDLARAVGVSRRTLFNHVSSKEEAVLGLLPVLTDEQAATLRSGGPTGHLVDDVLTVVLDCLHADDGTPADFEQLHDVSERNPELFVRVKTHVEELGEQLVTHLSARDDADDSRSRMALAIVGGIVQHSVVQCIATPSLGPLSDRARANLTTAREILADPA</sequence>
<reference evidence="6 7" key="1">
    <citation type="submission" date="2017-04" db="EMBL/GenBank/DDBJ databases">
        <authorList>
            <person name="Afonso C.L."/>
            <person name="Miller P.J."/>
            <person name="Scott M.A."/>
            <person name="Spackman E."/>
            <person name="Goraichik I."/>
            <person name="Dimitrov K.M."/>
            <person name="Suarez D.L."/>
            <person name="Swayne D.E."/>
        </authorList>
    </citation>
    <scope>NUCLEOTIDE SEQUENCE [LARGE SCALE GENOMIC DNA]</scope>
    <source>
        <strain evidence="6 7">CGMCC 1.12511</strain>
    </source>
</reference>
<dbReference type="PROSITE" id="PS01081">
    <property type="entry name" value="HTH_TETR_1"/>
    <property type="match status" value="1"/>
</dbReference>
<accession>A0A1W1YQM7</accession>
<keyword evidence="1" id="KW-0805">Transcription regulation</keyword>
<evidence type="ECO:0000256" key="3">
    <source>
        <dbReference type="ARBA" id="ARBA00023163"/>
    </source>
</evidence>
<dbReference type="GO" id="GO:0000976">
    <property type="term" value="F:transcription cis-regulatory region binding"/>
    <property type="evidence" value="ECO:0007669"/>
    <property type="project" value="TreeGrafter"/>
</dbReference>
<evidence type="ECO:0000313" key="6">
    <source>
        <dbReference type="EMBL" id="SMC38459.1"/>
    </source>
</evidence>
<evidence type="ECO:0000259" key="5">
    <source>
        <dbReference type="PROSITE" id="PS50977"/>
    </source>
</evidence>
<evidence type="ECO:0000256" key="1">
    <source>
        <dbReference type="ARBA" id="ARBA00023015"/>
    </source>
</evidence>
<feature type="domain" description="HTH tetR-type" evidence="5">
    <location>
        <begin position="10"/>
        <end position="70"/>
    </location>
</feature>
<dbReference type="AlphaFoldDB" id="A0A1W1YQM7"/>
<name>A0A1W1YQM7_9MICO</name>
<dbReference type="InterPro" id="IPR001647">
    <property type="entry name" value="HTH_TetR"/>
</dbReference>
<dbReference type="PROSITE" id="PS50977">
    <property type="entry name" value="HTH_TETR_2"/>
    <property type="match status" value="1"/>
</dbReference>
<gene>
    <name evidence="6" type="ORF">SAMN06296429_102274</name>
</gene>
<dbReference type="PRINTS" id="PR00455">
    <property type="entry name" value="HTHTETR"/>
</dbReference>
<dbReference type="InterPro" id="IPR009057">
    <property type="entry name" value="Homeodomain-like_sf"/>
</dbReference>
<dbReference type="Pfam" id="PF00440">
    <property type="entry name" value="TetR_N"/>
    <property type="match status" value="1"/>
</dbReference>
<dbReference type="GO" id="GO:0003700">
    <property type="term" value="F:DNA-binding transcription factor activity"/>
    <property type="evidence" value="ECO:0007669"/>
    <property type="project" value="TreeGrafter"/>
</dbReference>
<evidence type="ECO:0000256" key="4">
    <source>
        <dbReference type="PROSITE-ProRule" id="PRU00335"/>
    </source>
</evidence>
<dbReference type="PANTHER" id="PTHR30055">
    <property type="entry name" value="HTH-TYPE TRANSCRIPTIONAL REGULATOR RUTR"/>
    <property type="match status" value="1"/>
</dbReference>
<dbReference type="Gene3D" id="1.10.357.10">
    <property type="entry name" value="Tetracycline Repressor, domain 2"/>
    <property type="match status" value="1"/>
</dbReference>
<dbReference type="OrthoDB" id="8688418at2"/>
<proteinExistence type="predicted"/>
<keyword evidence="2 4" id="KW-0238">DNA-binding</keyword>
<organism evidence="6 7">
    <name type="scientific">Janibacter indicus</name>
    <dbReference type="NCBI Taxonomy" id="857417"/>
    <lineage>
        <taxon>Bacteria</taxon>
        <taxon>Bacillati</taxon>
        <taxon>Actinomycetota</taxon>
        <taxon>Actinomycetes</taxon>
        <taxon>Micrococcales</taxon>
        <taxon>Intrasporangiaceae</taxon>
        <taxon>Janibacter</taxon>
    </lineage>
</organism>
<evidence type="ECO:0000313" key="7">
    <source>
        <dbReference type="Proteomes" id="UP000192634"/>
    </source>
</evidence>
<keyword evidence="3" id="KW-0804">Transcription</keyword>
<dbReference type="SUPFAM" id="SSF46689">
    <property type="entry name" value="Homeodomain-like"/>
    <property type="match status" value="1"/>
</dbReference>
<feature type="DNA-binding region" description="H-T-H motif" evidence="4">
    <location>
        <begin position="33"/>
        <end position="52"/>
    </location>
</feature>